<dbReference type="PROSITE" id="PS50004">
    <property type="entry name" value="C2"/>
    <property type="match status" value="1"/>
</dbReference>
<evidence type="ECO:0000256" key="5">
    <source>
        <dbReference type="ARBA" id="ARBA00022837"/>
    </source>
</evidence>
<evidence type="ECO:0000313" key="11">
    <source>
        <dbReference type="Proteomes" id="UP000479710"/>
    </source>
</evidence>
<dbReference type="Pfam" id="PF00168">
    <property type="entry name" value="C2"/>
    <property type="match status" value="1"/>
</dbReference>
<dbReference type="InterPro" id="IPR038508">
    <property type="entry name" value="ArfGAP_dom_sf"/>
</dbReference>
<dbReference type="InterPro" id="IPR000008">
    <property type="entry name" value="C2_dom"/>
</dbReference>
<feature type="compositionally biased region" description="Low complexity" evidence="7">
    <location>
        <begin position="182"/>
        <end position="196"/>
    </location>
</feature>
<keyword evidence="5" id="KW-0106">Calcium</keyword>
<organism evidence="10 11">
    <name type="scientific">Oryza meyeriana var. granulata</name>
    <dbReference type="NCBI Taxonomy" id="110450"/>
    <lineage>
        <taxon>Eukaryota</taxon>
        <taxon>Viridiplantae</taxon>
        <taxon>Streptophyta</taxon>
        <taxon>Embryophyta</taxon>
        <taxon>Tracheophyta</taxon>
        <taxon>Spermatophyta</taxon>
        <taxon>Magnoliopsida</taxon>
        <taxon>Liliopsida</taxon>
        <taxon>Poales</taxon>
        <taxon>Poaceae</taxon>
        <taxon>BOP clade</taxon>
        <taxon>Oryzoideae</taxon>
        <taxon>Oryzeae</taxon>
        <taxon>Oryzinae</taxon>
        <taxon>Oryza</taxon>
        <taxon>Oryza meyeriana</taxon>
    </lineage>
</organism>
<dbReference type="GO" id="GO:0005543">
    <property type="term" value="F:phospholipid binding"/>
    <property type="evidence" value="ECO:0007669"/>
    <property type="project" value="InterPro"/>
</dbReference>
<dbReference type="SUPFAM" id="SSF57863">
    <property type="entry name" value="ArfGap/RecO-like zinc finger"/>
    <property type="match status" value="1"/>
</dbReference>
<dbReference type="SMART" id="SM00239">
    <property type="entry name" value="C2"/>
    <property type="match status" value="1"/>
</dbReference>
<dbReference type="AlphaFoldDB" id="A0A6G1FFQ2"/>
<evidence type="ECO:0000256" key="7">
    <source>
        <dbReference type="SAM" id="MobiDB-lite"/>
    </source>
</evidence>
<name>A0A6G1FFQ2_9ORYZ</name>
<keyword evidence="11" id="KW-1185">Reference proteome</keyword>
<dbReference type="InterPro" id="IPR001164">
    <property type="entry name" value="ArfGAP_dom"/>
</dbReference>
<dbReference type="SMART" id="SM00105">
    <property type="entry name" value="ArfGap"/>
    <property type="match status" value="1"/>
</dbReference>
<dbReference type="FunFam" id="2.60.40.150:FF:000190">
    <property type="entry name" value="ADP-ribosylation factor GTPase-activating protein AGD12"/>
    <property type="match status" value="1"/>
</dbReference>
<feature type="domain" description="C2" evidence="8">
    <location>
        <begin position="192"/>
        <end position="307"/>
    </location>
</feature>
<dbReference type="Gene3D" id="1.10.220.150">
    <property type="entry name" value="Arf GTPase activating protein"/>
    <property type="match status" value="1"/>
</dbReference>
<dbReference type="OrthoDB" id="73919at2759"/>
<keyword evidence="3 6" id="KW-0863">Zinc-finger</keyword>
<feature type="region of interest" description="Disordered" evidence="7">
    <location>
        <begin position="28"/>
        <end position="62"/>
    </location>
</feature>
<comment type="caution">
    <text evidence="10">The sequence shown here is derived from an EMBL/GenBank/DDBJ whole genome shotgun (WGS) entry which is preliminary data.</text>
</comment>
<dbReference type="PRINTS" id="PR00405">
    <property type="entry name" value="REVINTRACTNG"/>
</dbReference>
<dbReference type="Gene3D" id="2.60.40.150">
    <property type="entry name" value="C2 domain"/>
    <property type="match status" value="1"/>
</dbReference>
<keyword evidence="2" id="KW-0479">Metal-binding</keyword>
<gene>
    <name evidence="10" type="ORF">E2562_035070</name>
</gene>
<dbReference type="InterPro" id="IPR044518">
    <property type="entry name" value="ARF_GAP_AGD11/12/13"/>
</dbReference>
<keyword evidence="4" id="KW-0862">Zinc</keyword>
<dbReference type="GO" id="GO:0008270">
    <property type="term" value="F:zinc ion binding"/>
    <property type="evidence" value="ECO:0007669"/>
    <property type="project" value="UniProtKB-KW"/>
</dbReference>
<proteinExistence type="predicted"/>
<evidence type="ECO:0000256" key="1">
    <source>
        <dbReference type="ARBA" id="ARBA00022468"/>
    </source>
</evidence>
<evidence type="ECO:0000256" key="2">
    <source>
        <dbReference type="ARBA" id="ARBA00022723"/>
    </source>
</evidence>
<feature type="region of interest" description="Disordered" evidence="7">
    <location>
        <begin position="182"/>
        <end position="201"/>
    </location>
</feature>
<protein>
    <recommendedName>
        <fullName evidence="12">C2 domain-containing protein</fullName>
    </recommendedName>
</protein>
<dbReference type="SUPFAM" id="SSF49562">
    <property type="entry name" value="C2 domain (Calcium/lipid-binding domain, CaLB)"/>
    <property type="match status" value="1"/>
</dbReference>
<accession>A0A6G1FFQ2</accession>
<keyword evidence="1" id="KW-0343">GTPase activation</keyword>
<evidence type="ECO:0000259" key="8">
    <source>
        <dbReference type="PROSITE" id="PS50004"/>
    </source>
</evidence>
<dbReference type="Pfam" id="PF01412">
    <property type="entry name" value="ArfGap"/>
    <property type="match status" value="1"/>
</dbReference>
<dbReference type="InterPro" id="IPR035892">
    <property type="entry name" value="C2_domain_sf"/>
</dbReference>
<dbReference type="InterPro" id="IPR037278">
    <property type="entry name" value="ARFGAP/RecO"/>
</dbReference>
<sequence length="364" mass="40003">MGGHGHEPTRPRLPHVVVLHLRVRNQAAPTATNPRGAIAPPPPATSPPQEAAGGTPPPSARRDPSGWSLLFLIHSSPTRSANIGVFLCLKCGDVHRALGPDVSKVLSVTLDDWSDSDIDSMVEVGGNSYANSIYEAFLPKDHPKPKPDSTMEYRTKFIRAKYETQDFLKPSLRITSKGSFESTNSVKSVNSSLSSTSEKHTEDTTEFVGELNITVVRGIQLAVRDMLTSDPYVILTLGEQKAQTTVKQSDLNPVWNEVLKLSVPRNYGPLKLQVYDHDMFSADDIMGEAEIDLQPMITAAMAFGDPSRIGDMQIGRWFMTRDNALLKDSTVNVVAGKVKQEVHLKLQNVESGEIELELEWVPIL</sequence>
<dbReference type="PANTHER" id="PTHR46220:SF20">
    <property type="entry name" value="OS02G0722500 PROTEIN"/>
    <property type="match status" value="1"/>
</dbReference>
<dbReference type="Proteomes" id="UP000479710">
    <property type="component" value="Unassembled WGS sequence"/>
</dbReference>
<evidence type="ECO:0008006" key="12">
    <source>
        <dbReference type="Google" id="ProtNLM"/>
    </source>
</evidence>
<dbReference type="PROSITE" id="PS50115">
    <property type="entry name" value="ARFGAP"/>
    <property type="match status" value="1"/>
</dbReference>
<evidence type="ECO:0000256" key="3">
    <source>
        <dbReference type="ARBA" id="ARBA00022771"/>
    </source>
</evidence>
<dbReference type="GO" id="GO:0005096">
    <property type="term" value="F:GTPase activator activity"/>
    <property type="evidence" value="ECO:0007669"/>
    <property type="project" value="UniProtKB-KW"/>
</dbReference>
<evidence type="ECO:0000259" key="9">
    <source>
        <dbReference type="PROSITE" id="PS50115"/>
    </source>
</evidence>
<dbReference type="EMBL" id="SPHZ02000001">
    <property type="protein sequence ID" value="KAF0935612.1"/>
    <property type="molecule type" value="Genomic_DNA"/>
</dbReference>
<evidence type="ECO:0000313" key="10">
    <source>
        <dbReference type="EMBL" id="KAF0935612.1"/>
    </source>
</evidence>
<evidence type="ECO:0000256" key="4">
    <source>
        <dbReference type="ARBA" id="ARBA00022833"/>
    </source>
</evidence>
<feature type="domain" description="Arf-GAP" evidence="9">
    <location>
        <begin position="80"/>
        <end position="167"/>
    </location>
</feature>
<dbReference type="PANTHER" id="PTHR46220">
    <property type="entry name" value="ADP-RIBOSYLATION FACTOR GTPASE-ACTIVATING PROTEIN AGD12"/>
    <property type="match status" value="1"/>
</dbReference>
<reference evidence="10 11" key="1">
    <citation type="submission" date="2019-11" db="EMBL/GenBank/DDBJ databases">
        <title>Whole genome sequence of Oryza granulata.</title>
        <authorList>
            <person name="Li W."/>
        </authorList>
    </citation>
    <scope>NUCLEOTIDE SEQUENCE [LARGE SCALE GENOMIC DNA]</scope>
    <source>
        <strain evidence="11">cv. Menghai</strain>
        <tissue evidence="10">Leaf</tissue>
    </source>
</reference>
<evidence type="ECO:0000256" key="6">
    <source>
        <dbReference type="PROSITE-ProRule" id="PRU00288"/>
    </source>
</evidence>